<evidence type="ECO:0000313" key="16">
    <source>
        <dbReference type="Proteomes" id="UP000000598"/>
    </source>
</evidence>
<dbReference type="GO" id="GO:0005634">
    <property type="term" value="C:nucleus"/>
    <property type="evidence" value="ECO:0007669"/>
    <property type="project" value="UniProtKB-SubCell"/>
</dbReference>
<dbReference type="GO" id="GO:0003697">
    <property type="term" value="F:single-stranded DNA binding"/>
    <property type="evidence" value="ECO:0007669"/>
    <property type="project" value="TreeGrafter"/>
</dbReference>
<evidence type="ECO:0000256" key="6">
    <source>
        <dbReference type="ARBA" id="ARBA00022763"/>
    </source>
</evidence>
<evidence type="ECO:0000256" key="13">
    <source>
        <dbReference type="SAM" id="MobiDB-lite"/>
    </source>
</evidence>
<dbReference type="Pfam" id="PF02463">
    <property type="entry name" value="SMC_N"/>
    <property type="match status" value="1"/>
</dbReference>
<dbReference type="GO" id="GO:0030915">
    <property type="term" value="C:Smc5-Smc6 complex"/>
    <property type="evidence" value="ECO:0007669"/>
    <property type="project" value="TreeGrafter"/>
</dbReference>
<dbReference type="InParanoid" id="Q6CPF5"/>
<keyword evidence="10" id="KW-0234">DNA repair</keyword>
<dbReference type="GO" id="GO:0000724">
    <property type="term" value="P:double-strand break repair via homologous recombination"/>
    <property type="evidence" value="ECO:0007669"/>
    <property type="project" value="TreeGrafter"/>
</dbReference>
<feature type="compositionally biased region" description="Basic and acidic residues" evidence="13">
    <location>
        <begin position="392"/>
        <end position="409"/>
    </location>
</feature>
<organism evidence="15 16">
    <name type="scientific">Kluyveromyces lactis (strain ATCC 8585 / CBS 2359 / DSM 70799 / NBRC 1267 / NRRL Y-1140 / WM37)</name>
    <name type="common">Yeast</name>
    <name type="synonym">Candida sphaerica</name>
    <dbReference type="NCBI Taxonomy" id="284590"/>
    <lineage>
        <taxon>Eukaryota</taxon>
        <taxon>Fungi</taxon>
        <taxon>Dikarya</taxon>
        <taxon>Ascomycota</taxon>
        <taxon>Saccharomycotina</taxon>
        <taxon>Saccharomycetes</taxon>
        <taxon>Saccharomycetales</taxon>
        <taxon>Saccharomycetaceae</taxon>
        <taxon>Kluyveromyces</taxon>
    </lineage>
</organism>
<dbReference type="GO" id="GO:0035861">
    <property type="term" value="C:site of double-strand break"/>
    <property type="evidence" value="ECO:0007669"/>
    <property type="project" value="TreeGrafter"/>
</dbReference>
<evidence type="ECO:0000313" key="15">
    <source>
        <dbReference type="EMBL" id="CAG99271.1"/>
    </source>
</evidence>
<dbReference type="OMA" id="FMCHRSL"/>
<evidence type="ECO:0000256" key="9">
    <source>
        <dbReference type="ARBA" id="ARBA00023172"/>
    </source>
</evidence>
<comment type="subcellular location">
    <subcellularLocation>
        <location evidence="2">Chromosome</location>
    </subcellularLocation>
    <subcellularLocation>
        <location evidence="1">Nucleus</location>
    </subcellularLocation>
</comment>
<name>Q6CPF5_KLULA</name>
<dbReference type="GO" id="GO:0007059">
    <property type="term" value="P:chromosome segregation"/>
    <property type="evidence" value="ECO:0007669"/>
    <property type="project" value="UniProtKB-ARBA"/>
</dbReference>
<evidence type="ECO:0000256" key="11">
    <source>
        <dbReference type="ARBA" id="ARBA00023242"/>
    </source>
</evidence>
<dbReference type="eggNOG" id="KOG0250">
    <property type="taxonomic scope" value="Eukaryota"/>
</dbReference>
<feature type="region of interest" description="Disordered" evidence="13">
    <location>
        <begin position="392"/>
        <end position="427"/>
    </location>
</feature>
<evidence type="ECO:0000256" key="7">
    <source>
        <dbReference type="ARBA" id="ARBA00022840"/>
    </source>
</evidence>
<dbReference type="AlphaFoldDB" id="Q6CPF5"/>
<dbReference type="Proteomes" id="UP000000598">
    <property type="component" value="Chromosome E"/>
</dbReference>
<feature type="domain" description="RecF/RecN/SMC N-terminal" evidence="14">
    <location>
        <begin position="63"/>
        <end position="1069"/>
    </location>
</feature>
<evidence type="ECO:0000256" key="4">
    <source>
        <dbReference type="ARBA" id="ARBA00022454"/>
    </source>
</evidence>
<evidence type="ECO:0000256" key="8">
    <source>
        <dbReference type="ARBA" id="ARBA00023054"/>
    </source>
</evidence>
<dbReference type="FunCoup" id="Q6CPF5">
    <property type="interactions" value="875"/>
</dbReference>
<keyword evidence="4" id="KW-0158">Chromosome</keyword>
<sequence>MPTKRQLESDVDDLEQLKRLADESEDVQPRKRRFHDVQPMTQYPTQNGESQANNQDMLQRAGFIKEIKLTNFMCHSNFSLRLGPRLNFIVGNNGSGKSAILTAITIGLGAKATTTNRGTSLKDLIKQGCNTSKIVIVLCNEGLNSFEPGVYGKEIRIERTIRREGYSGSFSIRSEANKEVSDKKRDLEVILDYFSIPVTNPMCFLSQDAARSFLTASSPQEKYLHFMRGTLLEETKQNLESAENTMLLSRDRLSLLEETIKLLYKDFEHAQTILTELASKNDWITRRRLLQGKHMWMVCQTNNEKLKAIKTRENTLSAKKQEYVNRIADMKNKVERYLIQKEEALLDLGRKLTDRQNIEAERSSITIEIERFKSKHAQLIQQKQVTMEDLKSAEKARSKTQHELSDVENRLQTQLGEDEADTKRKLSDTRRKIKDIESLRPELLRKQSELDDKMNALIVDTERPLKEFQKNISEKKQELREMNSSEDILASGFDRRMPDVRRKIHERRTDFTSLPIGPIGYHISVKTEYEHFAFLIQTHINPTLEAFVVKDVGDAVLLKEIFESCQLRKIPGVITHDLQPFNYIRGKATSGLTVADALTFDIPELEYLLVDVNRMEKTILANSKKEADHILRERNSENVKLVLALNNSDSGLHMALTAGSMRLNNFQFANNLRLKVGTNNSSFLEKEILRQEEELKAREEHFSRKKKEIKEEKDNITRESRTSLQQLKTLERHAEELEDKLNRQTNFSHIDALKESLAEENEQIEQLKANLSSIEQKIVDLGLQLQPVKERYDDVTRRYRDACSSYETARHLEQSISHKIDKSSASILETQRKISASNEKIYMCEAELTSLQSKCEQQREQAMKFCTEDELLNSELPSSEEHILREIRKIDESVRASERQLGMTQDEIAKLFENSKRKYETAIGKYNELDASLQKVHTALTLRRAALDLSIKGTRSDADIDFRISMKTRSGYSGSLSFTDSGQLNVMVKTTNDHHARNVDTLSGGEKSFSQIALLLATWLTMRSRIIALDEFDVFMDQVNRKIGTNLIIRRLGKDVKSDTQTIIITPQDIGKMANIDDKYFNIHKMKNPERHNNVNSL</sequence>
<proteinExistence type="inferred from homology"/>
<comment type="similarity">
    <text evidence="3">Belongs to the SMC family. SMC6 subfamily.</text>
</comment>
<evidence type="ECO:0000256" key="10">
    <source>
        <dbReference type="ARBA" id="ARBA00023204"/>
    </source>
</evidence>
<keyword evidence="8 12" id="KW-0175">Coiled coil</keyword>
<dbReference type="PaxDb" id="284590-Q6CPF5"/>
<keyword evidence="11" id="KW-0539">Nucleus</keyword>
<keyword evidence="16" id="KW-1185">Reference proteome</keyword>
<dbReference type="InterPro" id="IPR027417">
    <property type="entry name" value="P-loop_NTPase"/>
</dbReference>
<dbReference type="GO" id="GO:0005524">
    <property type="term" value="F:ATP binding"/>
    <property type="evidence" value="ECO:0007669"/>
    <property type="project" value="UniProtKB-KW"/>
</dbReference>
<accession>Q6CPF5</accession>
<evidence type="ECO:0000256" key="1">
    <source>
        <dbReference type="ARBA" id="ARBA00004123"/>
    </source>
</evidence>
<evidence type="ECO:0000256" key="5">
    <source>
        <dbReference type="ARBA" id="ARBA00022741"/>
    </source>
</evidence>
<gene>
    <name evidence="15" type="ORF">KLLA0_E05303g</name>
</gene>
<keyword evidence="7" id="KW-0067">ATP-binding</keyword>
<protein>
    <submittedName>
        <fullName evidence="15">KLLA0E05303p</fullName>
    </submittedName>
</protein>
<dbReference type="KEGG" id="kla:KLLA0_E05303g"/>
<dbReference type="GO" id="GO:0003684">
    <property type="term" value="F:damaged DNA binding"/>
    <property type="evidence" value="ECO:0007669"/>
    <property type="project" value="TreeGrafter"/>
</dbReference>
<dbReference type="Gene3D" id="3.40.50.300">
    <property type="entry name" value="P-loop containing nucleotide triphosphate hydrolases"/>
    <property type="match status" value="2"/>
</dbReference>
<evidence type="ECO:0000256" key="3">
    <source>
        <dbReference type="ARBA" id="ARBA00006793"/>
    </source>
</evidence>
<reference evidence="15 16" key="1">
    <citation type="journal article" date="2004" name="Nature">
        <title>Genome evolution in yeasts.</title>
        <authorList>
            <consortium name="Genolevures"/>
            <person name="Dujon B."/>
            <person name="Sherman D."/>
            <person name="Fischer G."/>
            <person name="Durrens P."/>
            <person name="Casaregola S."/>
            <person name="Lafontaine I."/>
            <person name="de Montigny J."/>
            <person name="Marck C."/>
            <person name="Neuveglise C."/>
            <person name="Talla E."/>
            <person name="Goffard N."/>
            <person name="Frangeul L."/>
            <person name="Aigle M."/>
            <person name="Anthouard V."/>
            <person name="Babour A."/>
            <person name="Barbe V."/>
            <person name="Barnay S."/>
            <person name="Blanchin S."/>
            <person name="Beckerich J.M."/>
            <person name="Beyne E."/>
            <person name="Bleykasten C."/>
            <person name="Boisrame A."/>
            <person name="Boyer J."/>
            <person name="Cattolico L."/>
            <person name="Confanioleri F."/>
            <person name="de Daruvar A."/>
            <person name="Despons L."/>
            <person name="Fabre E."/>
            <person name="Fairhead C."/>
            <person name="Ferry-Dumazet H."/>
            <person name="Groppi A."/>
            <person name="Hantraye F."/>
            <person name="Hennequin C."/>
            <person name="Jauniaux N."/>
            <person name="Joyet P."/>
            <person name="Kachouri R."/>
            <person name="Kerrest A."/>
            <person name="Koszul R."/>
            <person name="Lemaire M."/>
            <person name="Lesur I."/>
            <person name="Ma L."/>
            <person name="Muller H."/>
            <person name="Nicaud J.M."/>
            <person name="Nikolski M."/>
            <person name="Oztas S."/>
            <person name="Ozier-Kalogeropoulos O."/>
            <person name="Pellenz S."/>
            <person name="Potier S."/>
            <person name="Richard G.F."/>
            <person name="Straub M.L."/>
            <person name="Suleau A."/>
            <person name="Swennene D."/>
            <person name="Tekaia F."/>
            <person name="Wesolowski-Louvel M."/>
            <person name="Westhof E."/>
            <person name="Wirth B."/>
            <person name="Zeniou-Meyer M."/>
            <person name="Zivanovic I."/>
            <person name="Bolotin-Fukuhara M."/>
            <person name="Thierry A."/>
            <person name="Bouchier C."/>
            <person name="Caudron B."/>
            <person name="Scarpelli C."/>
            <person name="Gaillardin C."/>
            <person name="Weissenbach J."/>
            <person name="Wincker P."/>
            <person name="Souciet J.L."/>
        </authorList>
    </citation>
    <scope>NUCLEOTIDE SEQUENCE [LARGE SCALE GENOMIC DNA]</scope>
    <source>
        <strain evidence="16">ATCC 8585 / CBS 2359 / DSM 70799 / NBRC 1267 / NRRL Y-1140 / WM37</strain>
    </source>
</reference>
<keyword evidence="9" id="KW-0233">DNA recombination</keyword>
<dbReference type="PANTHER" id="PTHR19306">
    <property type="entry name" value="STRUCTURAL MAINTENANCE OF CHROMOSOMES 5,6 SMC5, SMC6"/>
    <property type="match status" value="1"/>
</dbReference>
<feature type="region of interest" description="Disordered" evidence="13">
    <location>
        <begin position="18"/>
        <end position="53"/>
    </location>
</feature>
<evidence type="ECO:0000256" key="12">
    <source>
        <dbReference type="SAM" id="Coils"/>
    </source>
</evidence>
<feature type="compositionally biased region" description="Polar residues" evidence="13">
    <location>
        <begin position="39"/>
        <end position="53"/>
    </location>
</feature>
<dbReference type="STRING" id="284590.Q6CPF5"/>
<dbReference type="HOGENOM" id="CLU_009063_0_0_1"/>
<evidence type="ECO:0000256" key="2">
    <source>
        <dbReference type="ARBA" id="ARBA00004286"/>
    </source>
</evidence>
<dbReference type="EMBL" id="CR382125">
    <property type="protein sequence ID" value="CAG99271.1"/>
    <property type="molecule type" value="Genomic_DNA"/>
</dbReference>
<dbReference type="PANTHER" id="PTHR19306:SF6">
    <property type="entry name" value="STRUCTURAL MAINTENANCE OF CHROMOSOMES PROTEIN 6"/>
    <property type="match status" value="1"/>
</dbReference>
<dbReference type="InterPro" id="IPR003395">
    <property type="entry name" value="RecF/RecN/SMC_N"/>
</dbReference>
<evidence type="ECO:0000259" key="14">
    <source>
        <dbReference type="Pfam" id="PF02463"/>
    </source>
</evidence>
<feature type="coiled-coil region" evidence="12">
    <location>
        <begin position="232"/>
        <end position="259"/>
    </location>
</feature>
<feature type="region of interest" description="Disordered" evidence="13">
    <location>
        <begin position="699"/>
        <end position="720"/>
    </location>
</feature>
<dbReference type="SUPFAM" id="SSF52540">
    <property type="entry name" value="P-loop containing nucleoside triphosphate hydrolases"/>
    <property type="match status" value="1"/>
</dbReference>
<keyword evidence="6" id="KW-0227">DNA damage</keyword>
<keyword evidence="5" id="KW-0547">Nucleotide-binding</keyword>